<dbReference type="Gene3D" id="3.10.690.10">
    <property type="entry name" value="Bifunctional nuclease domain"/>
    <property type="match status" value="1"/>
</dbReference>
<proteinExistence type="inferred from homology"/>
<evidence type="ECO:0000256" key="1">
    <source>
        <dbReference type="ARBA" id="ARBA00009095"/>
    </source>
</evidence>
<sequence length="333" mass="37668">MGILKGSVVCHTDAVCANYVGSSAPLINIHFAKARNLQSAFWGSSCRLRTITRTYGRFLQPCKKKLRSIQSSFSSSSDGNGSIAGNFSENDEEYINSSVIEAVEVRSRSDGLMIKMRDGRHLRCVHNDPQAGNLLYYAPRPVIVLKMEDGSDILLPILVLEMPCTMLMAAINNVQLVRPTVYEVVKEMIEKMGYAVQLVRVTKRVNEAYFSQLYLTKANIIGNGKDTISFDLRPSDAINIAARCKVPIQVNRHLVYSNGMRIVEPTKSAASTVQSDIVLFTELDRPDDQPCYEAEEFDMLRNMMIASVEERYRDAARWRDKLFMFRAKRKNWT</sequence>
<comment type="function">
    <text evidence="3">Bifunctional nuclease with both RNase and DNase activities. Involved in basal defense response. Participates in abscisic acid-derived callose deposition following infection by a necrotrophic pathogen.</text>
</comment>
<gene>
    <name evidence="5" type="ORF">GSMUA_300670.1</name>
</gene>
<protein>
    <submittedName>
        <fullName evidence="5">(wild Malaysian banana) hypothetical protein</fullName>
    </submittedName>
</protein>
<dbReference type="PANTHER" id="PTHR15160">
    <property type="entry name" value="VON HIPPEL-LINDAU PROTEIN"/>
    <property type="match status" value="1"/>
</dbReference>
<dbReference type="InterPro" id="IPR036104">
    <property type="entry name" value="BFN_sf"/>
</dbReference>
<dbReference type="InterPro" id="IPR003729">
    <property type="entry name" value="Bi_nuclease_dom"/>
</dbReference>
<evidence type="ECO:0000259" key="4">
    <source>
        <dbReference type="PROSITE" id="PS51658"/>
    </source>
</evidence>
<dbReference type="PROSITE" id="PS51658">
    <property type="entry name" value="BFN"/>
    <property type="match status" value="1"/>
</dbReference>
<comment type="similarity">
    <text evidence="1">Belongs to the bifunctional nuclease family.</text>
</comment>
<feature type="domain" description="BFN" evidence="4">
    <location>
        <begin position="124"/>
        <end position="262"/>
    </location>
</feature>
<dbReference type="PANTHER" id="PTHR15160:SF3">
    <property type="entry name" value="BIFUNCTIONAL NUCLEASE 1"/>
    <property type="match status" value="1"/>
</dbReference>
<keyword evidence="2" id="KW-0540">Nuclease</keyword>
<evidence type="ECO:0000256" key="2">
    <source>
        <dbReference type="ARBA" id="ARBA00022722"/>
    </source>
</evidence>
<keyword evidence="2" id="KW-0378">Hydrolase</keyword>
<organism evidence="5">
    <name type="scientific">Musa acuminata subsp. malaccensis</name>
    <name type="common">Wild banana</name>
    <name type="synonym">Musa malaccensis</name>
    <dbReference type="NCBI Taxonomy" id="214687"/>
    <lineage>
        <taxon>Eukaryota</taxon>
        <taxon>Viridiplantae</taxon>
        <taxon>Streptophyta</taxon>
        <taxon>Embryophyta</taxon>
        <taxon>Tracheophyta</taxon>
        <taxon>Spermatophyta</taxon>
        <taxon>Magnoliopsida</taxon>
        <taxon>Liliopsida</taxon>
        <taxon>Zingiberales</taxon>
        <taxon>Musaceae</taxon>
        <taxon>Musa</taxon>
    </lineage>
</organism>
<dbReference type="GO" id="GO:0004518">
    <property type="term" value="F:nuclease activity"/>
    <property type="evidence" value="ECO:0007669"/>
    <property type="project" value="UniProtKB-UniRule"/>
</dbReference>
<reference evidence="5" key="1">
    <citation type="submission" date="2021-03" db="EMBL/GenBank/DDBJ databases">
        <authorList>
            <consortium name="Genoscope - CEA"/>
            <person name="William W."/>
        </authorList>
    </citation>
    <scope>NUCLEOTIDE SEQUENCE</scope>
    <source>
        <strain evidence="5">Doubled-haploid Pahang</strain>
    </source>
</reference>
<name>A0A8D7B0Q9_MUSAM</name>
<dbReference type="SUPFAM" id="SSF103256">
    <property type="entry name" value="Hypothetical protein TM0160"/>
    <property type="match status" value="1"/>
</dbReference>
<dbReference type="EMBL" id="HG996466">
    <property type="protein sequence ID" value="CAG1859772.1"/>
    <property type="molecule type" value="Genomic_DNA"/>
</dbReference>
<evidence type="ECO:0000313" key="5">
    <source>
        <dbReference type="EMBL" id="CAG1859772.1"/>
    </source>
</evidence>
<dbReference type="AlphaFoldDB" id="A0A8D7B0Q9"/>
<evidence type="ECO:0000256" key="3">
    <source>
        <dbReference type="ARBA" id="ARBA00025428"/>
    </source>
</evidence>
<accession>A0A8D7B0Q9</accession>
<dbReference type="Pfam" id="PF02577">
    <property type="entry name" value="BFN_dom"/>
    <property type="match status" value="1"/>
</dbReference>